<dbReference type="InParanoid" id="A0A090D751"/>
<dbReference type="InterPro" id="IPR027417">
    <property type="entry name" value="P-loop_NTPase"/>
</dbReference>
<dbReference type="PANTHER" id="PTHR46411">
    <property type="entry name" value="FAMILY ATPASE, PUTATIVE-RELATED"/>
    <property type="match status" value="1"/>
</dbReference>
<dbReference type="InterPro" id="IPR056599">
    <property type="entry name" value="AAA_lid_fung"/>
</dbReference>
<dbReference type="PANTHER" id="PTHR46411:SF2">
    <property type="entry name" value="AAA+ ATPASE DOMAIN-CONTAINING PROTEIN"/>
    <property type="match status" value="1"/>
</dbReference>
<sequence length="322" mass="36628">MISLPQNIHGFYLKEKKWIHLFVDKTQPVSWNKAAFEQLVLPKRTKNIIKALVMVRRQSFKDSGSGVQIGLKGGHDDIIAGKGSGLIMLLHGGPGTGKTLTADEILRNKPHDMNEMPLYSVTCGDIGTNPDAVEKYLNSVLHLGKIWNCGQLTPPFSSWRLAIHSHSTYTVLLLDEADIFLEERTLQDLQRNSLVSGASNNLEWYPAAFKSRIQLALRYLPLDAPSRRKIWLNFINMLDGNDERIDVGDMKAHKDQLAGYELNGRQIRNALTTARQLAIFEQEILDWDRVKNTIEVSADFTRYIKEVHGHTDEEWSRDNNIR</sequence>
<dbReference type="Pfam" id="PF00004">
    <property type="entry name" value="AAA"/>
    <property type="match status" value="1"/>
</dbReference>
<evidence type="ECO:0000259" key="3">
    <source>
        <dbReference type="Pfam" id="PF00004"/>
    </source>
</evidence>
<evidence type="ECO:0000256" key="2">
    <source>
        <dbReference type="ARBA" id="ARBA00022840"/>
    </source>
</evidence>
<dbReference type="SUPFAM" id="SSF52540">
    <property type="entry name" value="P-loop containing nucleoside triphosphate hydrolases"/>
    <property type="match status" value="1"/>
</dbReference>
<protein>
    <submittedName>
        <fullName evidence="5">Uncharacterized protein</fullName>
    </submittedName>
</protein>
<dbReference type="InterPro" id="IPR003959">
    <property type="entry name" value="ATPase_AAA_core"/>
</dbReference>
<name>A0A090D751_PODAN</name>
<keyword evidence="6" id="KW-1185">Reference proteome</keyword>
<organism evidence="5 6">
    <name type="scientific">Podospora anserina (strain S / ATCC MYA-4624 / DSM 980 / FGSC 10383)</name>
    <name type="common">Pleurage anserina</name>
    <dbReference type="NCBI Taxonomy" id="515849"/>
    <lineage>
        <taxon>Eukaryota</taxon>
        <taxon>Fungi</taxon>
        <taxon>Dikarya</taxon>
        <taxon>Ascomycota</taxon>
        <taxon>Pezizomycotina</taxon>
        <taxon>Sordariomycetes</taxon>
        <taxon>Sordariomycetidae</taxon>
        <taxon>Sordariales</taxon>
        <taxon>Podosporaceae</taxon>
        <taxon>Podospora</taxon>
        <taxon>Podospora anserina</taxon>
    </lineage>
</organism>
<evidence type="ECO:0000313" key="6">
    <source>
        <dbReference type="Proteomes" id="UP000001197"/>
    </source>
</evidence>
<dbReference type="Proteomes" id="UP000001197">
    <property type="component" value="Chromosome 4"/>
</dbReference>
<dbReference type="GO" id="GO:0016887">
    <property type="term" value="F:ATP hydrolysis activity"/>
    <property type="evidence" value="ECO:0007669"/>
    <property type="project" value="InterPro"/>
</dbReference>
<feature type="domain" description="AAA+ ATPase lid" evidence="4">
    <location>
        <begin position="222"/>
        <end position="310"/>
    </location>
</feature>
<dbReference type="AlphaFoldDB" id="A0A090D751"/>
<evidence type="ECO:0000256" key="1">
    <source>
        <dbReference type="ARBA" id="ARBA00022741"/>
    </source>
</evidence>
<dbReference type="Gene3D" id="3.40.50.300">
    <property type="entry name" value="P-loop containing nucleotide triphosphate hydrolases"/>
    <property type="match status" value="1"/>
</dbReference>
<feature type="domain" description="ATPase AAA-type core" evidence="3">
    <location>
        <begin position="88"/>
        <end position="185"/>
    </location>
</feature>
<dbReference type="eggNOG" id="KOG0742">
    <property type="taxonomic scope" value="Eukaryota"/>
</dbReference>
<reference evidence="6" key="2">
    <citation type="journal article" date="2014" name="Genetics">
        <title>Maintaining two mating types: Structure of the mating type locus and its role in heterokaryosis in Podospora anserina.</title>
        <authorList>
            <person name="Grognet P."/>
            <person name="Bidard F."/>
            <person name="Kuchly C."/>
            <person name="Tong L.C.H."/>
            <person name="Coppin E."/>
            <person name="Benkhali J.A."/>
            <person name="Couloux A."/>
            <person name="Wincker P."/>
            <person name="Debuchy R."/>
            <person name="Silar P."/>
        </authorList>
    </citation>
    <scope>GENOME REANNOTATION</scope>
    <source>
        <strain evidence="6">S / ATCC MYA-4624 / DSM 980 / FGSC 10383</strain>
    </source>
</reference>
<reference evidence="5 6" key="1">
    <citation type="journal article" date="2008" name="Genome Biol.">
        <title>The genome sequence of the model ascomycete fungus Podospora anserina.</title>
        <authorList>
            <person name="Espagne E."/>
            <person name="Lespinet O."/>
            <person name="Malagnac F."/>
            <person name="Da Silva C."/>
            <person name="Jaillon O."/>
            <person name="Porcel B.M."/>
            <person name="Couloux A."/>
            <person name="Aury J.-M."/>
            <person name="Segurens B."/>
            <person name="Poulain J."/>
            <person name="Anthouard V."/>
            <person name="Grossetete S."/>
            <person name="Khalili H."/>
            <person name="Coppin E."/>
            <person name="Dequard-Chablat M."/>
            <person name="Picard M."/>
            <person name="Contamine V."/>
            <person name="Arnaise S."/>
            <person name="Bourdais A."/>
            <person name="Berteaux-Lecellier V."/>
            <person name="Gautheret D."/>
            <person name="de Vries R.P."/>
            <person name="Battaglia E."/>
            <person name="Coutinho P.M."/>
            <person name="Danchin E.G.J."/>
            <person name="Henrissat B."/>
            <person name="El Khoury R."/>
            <person name="Sainsard-Chanet A."/>
            <person name="Boivin A."/>
            <person name="Pinan-Lucarre B."/>
            <person name="Sellem C.H."/>
            <person name="Debuchy R."/>
            <person name="Wincker P."/>
            <person name="Weissenbach J."/>
            <person name="Silar P."/>
        </authorList>
    </citation>
    <scope>NUCLEOTIDE SEQUENCE [LARGE SCALE GENOMIC DNA]</scope>
    <source>
        <strain evidence="6">S / ATCC MYA-4624 / DSM 980 / FGSC 10383</strain>
    </source>
</reference>
<dbReference type="InterPro" id="IPR000641">
    <property type="entry name" value="CbxX/CfxQ"/>
</dbReference>
<dbReference type="PRINTS" id="PR00819">
    <property type="entry name" value="CBXCFQXSUPER"/>
</dbReference>
<keyword evidence="1" id="KW-0547">Nucleotide-binding</keyword>
<dbReference type="GO" id="GO:0005524">
    <property type="term" value="F:ATP binding"/>
    <property type="evidence" value="ECO:0007669"/>
    <property type="project" value="UniProtKB-KW"/>
</dbReference>
<proteinExistence type="predicted"/>
<keyword evidence="2" id="KW-0067">ATP-binding</keyword>
<evidence type="ECO:0000259" key="4">
    <source>
        <dbReference type="Pfam" id="PF23232"/>
    </source>
</evidence>
<evidence type="ECO:0000313" key="5">
    <source>
        <dbReference type="EMBL" id="CDP28698.1"/>
    </source>
</evidence>
<dbReference type="EMBL" id="FO904939">
    <property type="protein sequence ID" value="CDP28698.1"/>
    <property type="molecule type" value="Genomic_DNA"/>
</dbReference>
<accession>A0A090D751</accession>
<dbReference type="Pfam" id="PF23232">
    <property type="entry name" value="AAA_lid_13"/>
    <property type="match status" value="1"/>
</dbReference>